<dbReference type="PANTHER" id="PTHR38764">
    <property type="entry name" value="ACYL CARRIER PROTEIN PHOSPHODIESTERASE"/>
    <property type="match status" value="1"/>
</dbReference>
<keyword evidence="1" id="KW-0444">Lipid biosynthesis</keyword>
<keyword evidence="5" id="KW-1185">Reference proteome</keyword>
<name>A0A1I5A886_9FLAO</name>
<organism evidence="4 5">
    <name type="scientific">Salegentibacter flavus</name>
    <dbReference type="NCBI Taxonomy" id="287099"/>
    <lineage>
        <taxon>Bacteria</taxon>
        <taxon>Pseudomonadati</taxon>
        <taxon>Bacteroidota</taxon>
        <taxon>Flavobacteriia</taxon>
        <taxon>Flavobacteriales</taxon>
        <taxon>Flavobacteriaceae</taxon>
        <taxon>Salegentibacter</taxon>
    </lineage>
</organism>
<accession>A0A1I5A886</accession>
<evidence type="ECO:0000313" key="5">
    <source>
        <dbReference type="Proteomes" id="UP000199153"/>
    </source>
</evidence>
<dbReference type="GO" id="GO:0006633">
    <property type="term" value="P:fatty acid biosynthetic process"/>
    <property type="evidence" value="ECO:0007669"/>
    <property type="project" value="InterPro"/>
</dbReference>
<dbReference type="AlphaFoldDB" id="A0A1I5A886"/>
<evidence type="ECO:0000256" key="3">
    <source>
        <dbReference type="ARBA" id="ARBA00023098"/>
    </source>
</evidence>
<dbReference type="PIRSF" id="PIRSF011489">
    <property type="entry name" value="DUF479"/>
    <property type="match status" value="1"/>
</dbReference>
<dbReference type="OrthoDB" id="8442777at2"/>
<evidence type="ECO:0000256" key="2">
    <source>
        <dbReference type="ARBA" id="ARBA00022801"/>
    </source>
</evidence>
<dbReference type="Pfam" id="PF04336">
    <property type="entry name" value="ACP_PD"/>
    <property type="match status" value="1"/>
</dbReference>
<proteinExistence type="predicted"/>
<dbReference type="Proteomes" id="UP000199153">
    <property type="component" value="Unassembled WGS sequence"/>
</dbReference>
<keyword evidence="2" id="KW-0378">Hydrolase</keyword>
<reference evidence="4 5" key="1">
    <citation type="submission" date="2016-10" db="EMBL/GenBank/DDBJ databases">
        <authorList>
            <person name="de Groot N.N."/>
        </authorList>
    </citation>
    <scope>NUCLEOTIDE SEQUENCE [LARGE SCALE GENOMIC DNA]</scope>
    <source>
        <strain evidence="4 5">DSM 17794</strain>
    </source>
</reference>
<dbReference type="GO" id="GO:0008770">
    <property type="term" value="F:[acyl-carrier-protein] phosphodiesterase activity"/>
    <property type="evidence" value="ECO:0007669"/>
    <property type="project" value="InterPro"/>
</dbReference>
<evidence type="ECO:0000313" key="4">
    <source>
        <dbReference type="EMBL" id="SFN58687.1"/>
    </source>
</evidence>
<gene>
    <name evidence="4" type="ORF">SAMN05660413_01733</name>
</gene>
<evidence type="ECO:0000256" key="1">
    <source>
        <dbReference type="ARBA" id="ARBA00022516"/>
    </source>
</evidence>
<dbReference type="InterPro" id="IPR007431">
    <property type="entry name" value="ACP_PD"/>
</dbReference>
<protein>
    <submittedName>
        <fullName evidence="4">Acyl carrier protein phosphodiesterase</fullName>
    </submittedName>
</protein>
<sequence>MNYLAHIYLSGEDNELKIGNFIADSVKGKDFLKYPGRIQQGIILHRAIDTYTDVHPVFGKSRKRLFPKYRHYSGVIVDMFYDHFLAANWNKYSKEPLEEYTNNFYALLEENWEFLPRQVQDFFPYMLRDDWFLCYATLEGVEKILAQMNGRTSFISQLHLAVKELEIYYKDFENEFLEFFPDLIDFTSKEIEQLKD</sequence>
<dbReference type="STRING" id="287099.SAMN05660413_01733"/>
<dbReference type="EMBL" id="FOVL01000009">
    <property type="protein sequence ID" value="SFN58687.1"/>
    <property type="molecule type" value="Genomic_DNA"/>
</dbReference>
<keyword evidence="3" id="KW-0443">Lipid metabolism</keyword>
<dbReference type="RefSeq" id="WP_093408400.1">
    <property type="nucleotide sequence ID" value="NZ_FOVL01000009.1"/>
</dbReference>
<dbReference type="PANTHER" id="PTHR38764:SF1">
    <property type="entry name" value="ACYL CARRIER PROTEIN PHOSPHODIESTERASE"/>
    <property type="match status" value="1"/>
</dbReference>